<evidence type="ECO:0000256" key="1">
    <source>
        <dbReference type="SAM" id="MobiDB-lite"/>
    </source>
</evidence>
<keyword evidence="4" id="KW-1185">Reference proteome</keyword>
<comment type="caution">
    <text evidence="3">The sequence shown here is derived from an EMBL/GenBank/DDBJ whole genome shotgun (WGS) entry which is preliminary data.</text>
</comment>
<dbReference type="Pfam" id="PF13963">
    <property type="entry name" value="Transpos_assoc"/>
    <property type="match status" value="1"/>
</dbReference>
<protein>
    <recommendedName>
        <fullName evidence="2">Transposase-associated domain-containing protein</fullName>
    </recommendedName>
</protein>
<dbReference type="AlphaFoldDB" id="A0AAD8HDA3"/>
<name>A0AAD8HDA3_9APIA</name>
<gene>
    <name evidence="3" type="ORF">POM88_040472</name>
</gene>
<proteinExistence type="predicted"/>
<reference evidence="3" key="2">
    <citation type="submission" date="2023-05" db="EMBL/GenBank/DDBJ databases">
        <authorList>
            <person name="Schelkunov M.I."/>
        </authorList>
    </citation>
    <scope>NUCLEOTIDE SEQUENCE</scope>
    <source>
        <strain evidence="3">Hsosn_3</strain>
        <tissue evidence="3">Leaf</tissue>
    </source>
</reference>
<organism evidence="3 4">
    <name type="scientific">Heracleum sosnowskyi</name>
    <dbReference type="NCBI Taxonomy" id="360622"/>
    <lineage>
        <taxon>Eukaryota</taxon>
        <taxon>Viridiplantae</taxon>
        <taxon>Streptophyta</taxon>
        <taxon>Embryophyta</taxon>
        <taxon>Tracheophyta</taxon>
        <taxon>Spermatophyta</taxon>
        <taxon>Magnoliopsida</taxon>
        <taxon>eudicotyledons</taxon>
        <taxon>Gunneridae</taxon>
        <taxon>Pentapetalae</taxon>
        <taxon>asterids</taxon>
        <taxon>campanulids</taxon>
        <taxon>Apiales</taxon>
        <taxon>Apiaceae</taxon>
        <taxon>Apioideae</taxon>
        <taxon>apioid superclade</taxon>
        <taxon>Tordylieae</taxon>
        <taxon>Tordyliinae</taxon>
        <taxon>Heracleum</taxon>
    </lineage>
</organism>
<evidence type="ECO:0000313" key="4">
    <source>
        <dbReference type="Proteomes" id="UP001237642"/>
    </source>
</evidence>
<feature type="domain" description="Transposase-associated" evidence="2">
    <location>
        <begin position="5"/>
        <end position="83"/>
    </location>
</feature>
<dbReference type="PANTHER" id="PTHR48258">
    <property type="entry name" value="DUF4218 DOMAIN-CONTAINING PROTEIN-RELATED"/>
    <property type="match status" value="1"/>
</dbReference>
<accession>A0AAD8HDA3</accession>
<dbReference type="EMBL" id="JAUIZM010000009">
    <property type="protein sequence ID" value="KAK1364911.1"/>
    <property type="molecule type" value="Genomic_DNA"/>
</dbReference>
<evidence type="ECO:0000313" key="3">
    <source>
        <dbReference type="EMBL" id="KAK1364911.1"/>
    </source>
</evidence>
<dbReference type="Proteomes" id="UP001237642">
    <property type="component" value="Unassembled WGS sequence"/>
</dbReference>
<dbReference type="InterPro" id="IPR029480">
    <property type="entry name" value="Transpos_assoc"/>
</dbReference>
<evidence type="ECO:0000259" key="2">
    <source>
        <dbReference type="Pfam" id="PF13963"/>
    </source>
</evidence>
<reference evidence="3" key="1">
    <citation type="submission" date="2023-02" db="EMBL/GenBank/DDBJ databases">
        <title>Genome of toxic invasive species Heracleum sosnowskyi carries increased number of genes despite the absence of recent whole-genome duplications.</title>
        <authorList>
            <person name="Schelkunov M."/>
            <person name="Shtratnikova V."/>
            <person name="Makarenko M."/>
            <person name="Klepikova A."/>
            <person name="Omelchenko D."/>
            <person name="Novikova G."/>
            <person name="Obukhova E."/>
            <person name="Bogdanov V."/>
            <person name="Penin A."/>
            <person name="Logacheva M."/>
        </authorList>
    </citation>
    <scope>NUCLEOTIDE SEQUENCE</scope>
    <source>
        <strain evidence="3">Hsosn_3</strain>
        <tissue evidence="3">Leaf</tissue>
    </source>
</reference>
<sequence length="314" mass="36753">MASDRSWIHHRFDARNNITEEYKLGVQNFISVALRGEVGSKGRIRCPCKECGNSWSKLPDNVTYDLYRYGIMESYTTWIFHGEKHRSWVEAETSSEVYTYPVKPILRKGHRILSVDEHRLIKYYVLINTPEVVKFLGEFHKLVHRQYPEFDDEAKERFQKDRFTNWFERRVVDDSKLQHTFNDLIRGPMRDVVMYNGCYSNGYKFGCTNPNERTSPNSSVVVIGPSYKDSFENNYGRLEEKNSISNDGAMQNEVSNATSSHVEPVIINDARIFFIDLRFVENDNSVHDYIEEQNDDNDEVMNDVEESESDDDMS</sequence>
<feature type="region of interest" description="Disordered" evidence="1">
    <location>
        <begin position="292"/>
        <end position="314"/>
    </location>
</feature>